<evidence type="ECO:0008006" key="2">
    <source>
        <dbReference type="Google" id="ProtNLM"/>
    </source>
</evidence>
<dbReference type="AlphaFoldDB" id="A0A7V2T2X9"/>
<reference evidence="1" key="1">
    <citation type="journal article" date="2020" name="mSystems">
        <title>Genome- and Community-Level Interaction Insights into Carbon Utilization and Element Cycling Functions of Hydrothermarchaeota in Hydrothermal Sediment.</title>
        <authorList>
            <person name="Zhou Z."/>
            <person name="Liu Y."/>
            <person name="Xu W."/>
            <person name="Pan J."/>
            <person name="Luo Z.H."/>
            <person name="Li M."/>
        </authorList>
    </citation>
    <scope>NUCLEOTIDE SEQUENCE [LARGE SCALE GENOMIC DNA]</scope>
    <source>
        <strain evidence="1">HyVt-493</strain>
    </source>
</reference>
<dbReference type="SUPFAM" id="SSF54909">
    <property type="entry name" value="Dimeric alpha+beta barrel"/>
    <property type="match status" value="1"/>
</dbReference>
<gene>
    <name evidence="1" type="ORF">ENJ51_07195</name>
</gene>
<dbReference type="EMBL" id="DRMS01000267">
    <property type="protein sequence ID" value="HFC92583.1"/>
    <property type="molecule type" value="Genomic_DNA"/>
</dbReference>
<organism evidence="1">
    <name type="scientific">Leucothrix mucor</name>
    <dbReference type="NCBI Taxonomy" id="45248"/>
    <lineage>
        <taxon>Bacteria</taxon>
        <taxon>Pseudomonadati</taxon>
        <taxon>Pseudomonadota</taxon>
        <taxon>Gammaproteobacteria</taxon>
        <taxon>Thiotrichales</taxon>
        <taxon>Thiotrichaceae</taxon>
        <taxon>Leucothrix</taxon>
    </lineage>
</organism>
<accession>A0A7V2T2X9</accession>
<protein>
    <recommendedName>
        <fullName evidence="2">ABM domain-containing protein</fullName>
    </recommendedName>
</protein>
<sequence length="99" mass="11389">MNPFTIIASFKLHDGQLENWKELSKNIDTDIAKAEGFISRDSGIDADSRVYCIVKWESKTHQEAFMKQLMASEGADEMMKYFSSIANMETEIRNEVDIF</sequence>
<name>A0A7V2T2X9_LEUMU</name>
<dbReference type="Gene3D" id="3.30.70.100">
    <property type="match status" value="1"/>
</dbReference>
<evidence type="ECO:0000313" key="1">
    <source>
        <dbReference type="EMBL" id="HFC92583.1"/>
    </source>
</evidence>
<comment type="caution">
    <text evidence="1">The sequence shown here is derived from an EMBL/GenBank/DDBJ whole genome shotgun (WGS) entry which is preliminary data.</text>
</comment>
<dbReference type="Proteomes" id="UP000885750">
    <property type="component" value="Unassembled WGS sequence"/>
</dbReference>
<proteinExistence type="predicted"/>
<dbReference type="InterPro" id="IPR011008">
    <property type="entry name" value="Dimeric_a/b-barrel"/>
</dbReference>